<name>A0A6A4H0I9_9AGAR</name>
<dbReference type="AlphaFoldDB" id="A0A6A4H0I9"/>
<protein>
    <submittedName>
        <fullName evidence="1">Uncharacterized protein</fullName>
    </submittedName>
</protein>
<reference evidence="1" key="1">
    <citation type="journal article" date="2019" name="Environ. Microbiol.">
        <title>Fungal ecological strategies reflected in gene transcription - a case study of two litter decomposers.</title>
        <authorList>
            <person name="Barbi F."/>
            <person name="Kohler A."/>
            <person name="Barry K."/>
            <person name="Baskaran P."/>
            <person name="Daum C."/>
            <person name="Fauchery L."/>
            <person name="Ihrmark K."/>
            <person name="Kuo A."/>
            <person name="LaButti K."/>
            <person name="Lipzen A."/>
            <person name="Morin E."/>
            <person name="Grigoriev I.V."/>
            <person name="Henrissat B."/>
            <person name="Lindahl B."/>
            <person name="Martin F."/>
        </authorList>
    </citation>
    <scope>NUCLEOTIDE SEQUENCE</scope>
    <source>
        <strain evidence="1">JB14</strain>
    </source>
</reference>
<proteinExistence type="predicted"/>
<evidence type="ECO:0000313" key="1">
    <source>
        <dbReference type="EMBL" id="KAE9391749.1"/>
    </source>
</evidence>
<dbReference type="PROSITE" id="PS51257">
    <property type="entry name" value="PROKAR_LIPOPROTEIN"/>
    <property type="match status" value="1"/>
</dbReference>
<organism evidence="1 2">
    <name type="scientific">Gymnopus androsaceus JB14</name>
    <dbReference type="NCBI Taxonomy" id="1447944"/>
    <lineage>
        <taxon>Eukaryota</taxon>
        <taxon>Fungi</taxon>
        <taxon>Dikarya</taxon>
        <taxon>Basidiomycota</taxon>
        <taxon>Agaricomycotina</taxon>
        <taxon>Agaricomycetes</taxon>
        <taxon>Agaricomycetidae</taxon>
        <taxon>Agaricales</taxon>
        <taxon>Marasmiineae</taxon>
        <taxon>Omphalotaceae</taxon>
        <taxon>Gymnopus</taxon>
    </lineage>
</organism>
<dbReference type="Proteomes" id="UP000799118">
    <property type="component" value="Unassembled WGS sequence"/>
</dbReference>
<sequence length="143" mass="15924">MVSCRRQMLVNGCGTDFWNKFISNLLGCFTTAVSCLSDHLMFHSFSNFFGAAAAGTIRCATCCFKFGPDFPRSLVWNIDIFSSCRDGASSLYSTYEPVFLWGVVLYACHCNLQSSSVQKLSKLLTSQCGHMSPGRHFPWAQVF</sequence>
<feature type="non-terminal residue" evidence="1">
    <location>
        <position position="143"/>
    </location>
</feature>
<gene>
    <name evidence="1" type="ORF">BT96DRAFT_300155</name>
</gene>
<dbReference type="EMBL" id="ML769614">
    <property type="protein sequence ID" value="KAE9391749.1"/>
    <property type="molecule type" value="Genomic_DNA"/>
</dbReference>
<keyword evidence="2" id="KW-1185">Reference proteome</keyword>
<evidence type="ECO:0000313" key="2">
    <source>
        <dbReference type="Proteomes" id="UP000799118"/>
    </source>
</evidence>
<accession>A0A6A4H0I9</accession>